<name>A0A497E3G3_UNCAE</name>
<dbReference type="EMBL" id="QMPZ01000182">
    <property type="protein sequence ID" value="RLE07257.1"/>
    <property type="molecule type" value="Genomic_DNA"/>
</dbReference>
<reference evidence="1 2" key="1">
    <citation type="submission" date="2018-06" db="EMBL/GenBank/DDBJ databases">
        <title>Extensive metabolic versatility and redundancy in microbially diverse, dynamic hydrothermal sediments.</title>
        <authorList>
            <person name="Dombrowski N."/>
            <person name="Teske A."/>
            <person name="Baker B.J."/>
        </authorList>
    </citation>
    <scope>NUCLEOTIDE SEQUENCE [LARGE SCALE GENOMIC DNA]</scope>
    <source>
        <strain evidence="1">B47_G16</strain>
    </source>
</reference>
<accession>A0A497E3G3</accession>
<dbReference type="AlphaFoldDB" id="A0A497E3G3"/>
<organism evidence="1 2">
    <name type="scientific">Aerophobetes bacterium</name>
    <dbReference type="NCBI Taxonomy" id="2030807"/>
    <lineage>
        <taxon>Bacteria</taxon>
        <taxon>Candidatus Aerophobota</taxon>
    </lineage>
</organism>
<protein>
    <submittedName>
        <fullName evidence="1">His-Xaa-Ser system protein HxsD</fullName>
    </submittedName>
</protein>
<sequence>MSKKNNFKSKVSKNQIIIKVNPKIYPLEAIYGAAYVFLDRAYLFLDGNPEKEVIVALKGKEKMTERKLKNLAGEFYNELLNCALRQKISQNNQKIREYIVSQALLSAIEEEEEEEWQKDPLGIAVPWEEKYGKKK</sequence>
<gene>
    <name evidence="1" type="primary">hxsD</name>
    <name evidence="1" type="ORF">DRJ00_08455</name>
</gene>
<dbReference type="InterPro" id="IPR023974">
    <property type="entry name" value="HxsD"/>
</dbReference>
<proteinExistence type="predicted"/>
<dbReference type="NCBIfam" id="TIGR03976">
    <property type="entry name" value="chp_LLNDYxLRE"/>
    <property type="match status" value="1"/>
</dbReference>
<evidence type="ECO:0000313" key="1">
    <source>
        <dbReference type="EMBL" id="RLE07257.1"/>
    </source>
</evidence>
<comment type="caution">
    <text evidence="1">The sequence shown here is derived from an EMBL/GenBank/DDBJ whole genome shotgun (WGS) entry which is preliminary data.</text>
</comment>
<dbReference type="Proteomes" id="UP000279422">
    <property type="component" value="Unassembled WGS sequence"/>
</dbReference>
<evidence type="ECO:0000313" key="2">
    <source>
        <dbReference type="Proteomes" id="UP000279422"/>
    </source>
</evidence>